<name>A0A967F2S4_9PROT</name>
<feature type="signal peptide" evidence="2">
    <location>
        <begin position="1"/>
        <end position="21"/>
    </location>
</feature>
<feature type="region of interest" description="Disordered" evidence="1">
    <location>
        <begin position="50"/>
        <end position="74"/>
    </location>
</feature>
<dbReference type="PROSITE" id="PS51257">
    <property type="entry name" value="PROKAR_LIPOPROTEIN"/>
    <property type="match status" value="1"/>
</dbReference>
<reference evidence="3" key="1">
    <citation type="submission" date="2020-03" db="EMBL/GenBank/DDBJ databases">
        <title>Genome of Pelagibius litoralis DSM 21314T.</title>
        <authorList>
            <person name="Wang G."/>
        </authorList>
    </citation>
    <scope>NUCLEOTIDE SEQUENCE</scope>
    <source>
        <strain evidence="3">DSM 21314</strain>
    </source>
</reference>
<feature type="compositionally biased region" description="Basic residues" evidence="1">
    <location>
        <begin position="64"/>
        <end position="74"/>
    </location>
</feature>
<sequence length="74" mass="8462">MTQRIRTFGIVLALAAVGLTAACESAAERAAREEREAYIETLNVEELKENLNTVNPDPYDPKKFQRRKQRIKNN</sequence>
<feature type="chain" id="PRO_5037928788" evidence="2">
    <location>
        <begin position="22"/>
        <end position="74"/>
    </location>
</feature>
<dbReference type="AlphaFoldDB" id="A0A967F2S4"/>
<dbReference type="Proteomes" id="UP000761264">
    <property type="component" value="Unassembled WGS sequence"/>
</dbReference>
<accession>A0A967F2S4</accession>
<evidence type="ECO:0000256" key="1">
    <source>
        <dbReference type="SAM" id="MobiDB-lite"/>
    </source>
</evidence>
<gene>
    <name evidence="3" type="ORF">HBA54_26465</name>
</gene>
<dbReference type="EMBL" id="JAAQPH010000033">
    <property type="protein sequence ID" value="NIA72138.1"/>
    <property type="molecule type" value="Genomic_DNA"/>
</dbReference>
<keyword evidence="2" id="KW-0732">Signal</keyword>
<comment type="caution">
    <text evidence="3">The sequence shown here is derived from an EMBL/GenBank/DDBJ whole genome shotgun (WGS) entry which is preliminary data.</text>
</comment>
<evidence type="ECO:0000313" key="4">
    <source>
        <dbReference type="Proteomes" id="UP000761264"/>
    </source>
</evidence>
<protein>
    <submittedName>
        <fullName evidence="3">Uncharacterized protein</fullName>
    </submittedName>
</protein>
<proteinExistence type="predicted"/>
<dbReference type="RefSeq" id="WP_167230956.1">
    <property type="nucleotide sequence ID" value="NZ_JAAQPH010000033.1"/>
</dbReference>
<keyword evidence="4" id="KW-1185">Reference proteome</keyword>
<evidence type="ECO:0000256" key="2">
    <source>
        <dbReference type="SAM" id="SignalP"/>
    </source>
</evidence>
<evidence type="ECO:0000313" key="3">
    <source>
        <dbReference type="EMBL" id="NIA72138.1"/>
    </source>
</evidence>
<organism evidence="3 4">
    <name type="scientific">Pelagibius litoralis</name>
    <dbReference type="NCBI Taxonomy" id="374515"/>
    <lineage>
        <taxon>Bacteria</taxon>
        <taxon>Pseudomonadati</taxon>
        <taxon>Pseudomonadota</taxon>
        <taxon>Alphaproteobacteria</taxon>
        <taxon>Rhodospirillales</taxon>
        <taxon>Rhodovibrionaceae</taxon>
        <taxon>Pelagibius</taxon>
    </lineage>
</organism>